<dbReference type="WBParaSite" id="MBELARI_LOCUS329">
    <property type="protein sequence ID" value="MBELARI_LOCUS329"/>
    <property type="gene ID" value="MBELARI_LOCUS329"/>
</dbReference>
<accession>A0AAF3F8R6</accession>
<dbReference type="Proteomes" id="UP000887575">
    <property type="component" value="Unassembled WGS sequence"/>
</dbReference>
<dbReference type="AlphaFoldDB" id="A0AAF3F8R6"/>
<proteinExistence type="predicted"/>
<sequence>MGFSELILEMVRPKTIDKLEVYVPKEGANGEEVESFYTKLFSTSGFSTAKDVYFGCELMDYWKIASKLRCQHAGLSIDEPEKLMNTFKDILRKGLPNQHEKASIQLHGNLGFAQQSTEVFSNFVETVAEVSGIKIIKPDDLDSVEVEALKKLAFHATNRYTYENLHTLQISRPELKRIYRLEQTVTERSGEKFFTLNFDGNEYILMICVEDLRSELWPSVKVSLVFMPRTIP</sequence>
<keyword evidence="1" id="KW-1185">Reference proteome</keyword>
<reference evidence="2" key="1">
    <citation type="submission" date="2024-02" db="UniProtKB">
        <authorList>
            <consortium name="WormBaseParasite"/>
        </authorList>
    </citation>
    <scope>IDENTIFICATION</scope>
</reference>
<protein>
    <submittedName>
        <fullName evidence="2">Uncharacterized protein</fullName>
    </submittedName>
</protein>
<organism evidence="1 2">
    <name type="scientific">Mesorhabditis belari</name>
    <dbReference type="NCBI Taxonomy" id="2138241"/>
    <lineage>
        <taxon>Eukaryota</taxon>
        <taxon>Metazoa</taxon>
        <taxon>Ecdysozoa</taxon>
        <taxon>Nematoda</taxon>
        <taxon>Chromadorea</taxon>
        <taxon>Rhabditida</taxon>
        <taxon>Rhabditina</taxon>
        <taxon>Rhabditomorpha</taxon>
        <taxon>Rhabditoidea</taxon>
        <taxon>Rhabditidae</taxon>
        <taxon>Mesorhabditinae</taxon>
        <taxon>Mesorhabditis</taxon>
    </lineage>
</organism>
<name>A0AAF3F8R6_9BILA</name>
<evidence type="ECO:0000313" key="2">
    <source>
        <dbReference type="WBParaSite" id="MBELARI_LOCUS329"/>
    </source>
</evidence>
<evidence type="ECO:0000313" key="1">
    <source>
        <dbReference type="Proteomes" id="UP000887575"/>
    </source>
</evidence>